<accession>M0PMR0</accession>
<organism evidence="2 3">
    <name type="scientific">Halorubrum kocurii JCM 14978</name>
    <dbReference type="NCBI Taxonomy" id="1230456"/>
    <lineage>
        <taxon>Archaea</taxon>
        <taxon>Methanobacteriati</taxon>
        <taxon>Methanobacteriota</taxon>
        <taxon>Stenosarchaea group</taxon>
        <taxon>Halobacteria</taxon>
        <taxon>Halobacteriales</taxon>
        <taxon>Haloferacaceae</taxon>
        <taxon>Halorubrum</taxon>
    </lineage>
</organism>
<evidence type="ECO:0000313" key="2">
    <source>
        <dbReference type="EMBL" id="EMA70020.1"/>
    </source>
</evidence>
<reference evidence="2 3" key="1">
    <citation type="journal article" date="2014" name="PLoS Genet.">
        <title>Phylogenetically driven sequencing of extremely halophilic archaea reveals strategies for static and dynamic osmo-response.</title>
        <authorList>
            <person name="Becker E.A."/>
            <person name="Seitzer P.M."/>
            <person name="Tritt A."/>
            <person name="Larsen D."/>
            <person name="Krusor M."/>
            <person name="Yao A.I."/>
            <person name="Wu D."/>
            <person name="Madern D."/>
            <person name="Eisen J.A."/>
            <person name="Darling A.E."/>
            <person name="Facciotti M.T."/>
        </authorList>
    </citation>
    <scope>NUCLEOTIDE SEQUENCE [LARGE SCALE GENOMIC DNA]</scope>
    <source>
        <strain evidence="2 3">JCM 14978</strain>
    </source>
</reference>
<name>M0PMR0_9EURY</name>
<keyword evidence="2" id="KW-0808">Transferase</keyword>
<dbReference type="Proteomes" id="UP000011546">
    <property type="component" value="Unassembled WGS sequence"/>
</dbReference>
<evidence type="ECO:0000259" key="1">
    <source>
        <dbReference type="Pfam" id="PF04230"/>
    </source>
</evidence>
<dbReference type="EMBL" id="AOJH01000006">
    <property type="protein sequence ID" value="EMA70020.1"/>
    <property type="molecule type" value="Genomic_DNA"/>
</dbReference>
<comment type="caution">
    <text evidence="2">The sequence shown here is derived from an EMBL/GenBank/DDBJ whole genome shotgun (WGS) entry which is preliminary data.</text>
</comment>
<dbReference type="Pfam" id="PF04230">
    <property type="entry name" value="PS_pyruv_trans"/>
    <property type="match status" value="1"/>
</dbReference>
<dbReference type="PANTHER" id="PTHR36836:SF1">
    <property type="entry name" value="COLANIC ACID BIOSYNTHESIS PROTEIN WCAK"/>
    <property type="match status" value="1"/>
</dbReference>
<evidence type="ECO:0000313" key="3">
    <source>
        <dbReference type="Proteomes" id="UP000011546"/>
    </source>
</evidence>
<protein>
    <submittedName>
        <fullName evidence="2">Polysaccharide pyruvyl transferase</fullName>
    </submittedName>
</protein>
<dbReference type="AlphaFoldDB" id="M0PMR0"/>
<dbReference type="InterPro" id="IPR007345">
    <property type="entry name" value="Polysacch_pyruvyl_Trfase"/>
</dbReference>
<keyword evidence="3" id="KW-1185">Reference proteome</keyword>
<proteinExistence type="predicted"/>
<feature type="domain" description="Polysaccharide pyruvyl transferase" evidence="1">
    <location>
        <begin position="13"/>
        <end position="347"/>
    </location>
</feature>
<dbReference type="GO" id="GO:0016740">
    <property type="term" value="F:transferase activity"/>
    <property type="evidence" value="ECO:0007669"/>
    <property type="project" value="UniProtKB-KW"/>
</dbReference>
<dbReference type="PANTHER" id="PTHR36836">
    <property type="entry name" value="COLANIC ACID BIOSYNTHESIS PROTEIN WCAK"/>
    <property type="match status" value="1"/>
</dbReference>
<sequence>MNITITNVFGYSNKGDSAIVLSMLDALNKELGDVEIAIESWHPELDQDIYKNCRVFDRLWKGRRCEKFGNFSPYPENLLESVTKLPYLINSIQSNNGPLSESIFLSSKEEELISQLQESDVIVSVGGGFLLGSIESLVHLYSLKIATLSNTPVVIYAQSIGPFDNKLVRELAASVLQNVDYITVRDNISKENLESMGVTSPKIEVTADAAFLFEPEYTSNIKDINNDINNSGFSVGITVRNWRYPNSKNPNKKRKNYRQQLSKFVDYINSEYADHIYFFNHTEQDSAEAERIIDMSSCESDITNLRSDIPPRNLKHLIGKMDLFVGTRMHSTIFSMEMGVPTISIAYLPKSIDLMQRVNLDKYVIPIEKTNKNDLQIMLDNIIRNEQEYLQTMTKKIQRLRKLARKNVEIVNKHAQS</sequence>
<gene>
    <name evidence="2" type="ORF">C468_00755</name>
</gene>